<dbReference type="PANTHER" id="PTHR12169">
    <property type="entry name" value="ATPASE N2B"/>
    <property type="match status" value="1"/>
</dbReference>
<keyword evidence="2" id="KW-0547">Nucleotide-binding</keyword>
<dbReference type="PANTHER" id="PTHR12169:SF2">
    <property type="entry name" value="AFG1P"/>
    <property type="match status" value="1"/>
</dbReference>
<evidence type="ECO:0000313" key="6">
    <source>
        <dbReference type="Proteomes" id="UP000186136"/>
    </source>
</evidence>
<evidence type="ECO:0000313" key="5">
    <source>
        <dbReference type="EMBL" id="GAV28941.1"/>
    </source>
</evidence>
<dbReference type="InterPro" id="IPR027417">
    <property type="entry name" value="P-loop_NTPase"/>
</dbReference>
<dbReference type="GO" id="GO:0016887">
    <property type="term" value="F:ATP hydrolysis activity"/>
    <property type="evidence" value="ECO:0007669"/>
    <property type="project" value="InterPro"/>
</dbReference>
<dbReference type="Proteomes" id="UP000186136">
    <property type="component" value="Unassembled WGS sequence"/>
</dbReference>
<keyword evidence="3" id="KW-0067">ATP-binding</keyword>
<dbReference type="NCBIfam" id="NF040713">
    <property type="entry name" value="ZapE"/>
    <property type="match status" value="1"/>
</dbReference>
<dbReference type="OrthoDB" id="548867at2759"/>
<evidence type="ECO:0000256" key="2">
    <source>
        <dbReference type="ARBA" id="ARBA00022741"/>
    </source>
</evidence>
<dbReference type="AlphaFoldDB" id="A0A1Q2YHI4"/>
<dbReference type="Gene3D" id="3.40.50.300">
    <property type="entry name" value="P-loop containing nucleotide triphosphate hydrolases"/>
    <property type="match status" value="1"/>
</dbReference>
<sequence>MLRVAKRRCSSHFALVVAQQLRLARWQTTTSGVLGTNRFVQTPRAPDTQEINGLANKSPSTASTALSVTDPYIVYKHLVNSKEIDPDPHQLASIKKLRALSESLQYYKPSLTSVRINRLVRELEIRYNQQKQDQKGVLFGYTVGWFRERENTKLRTELVKVLNDYEELTSAEMNDIPKGLLINGEVGCGKTMLMDIFADSLPIQGKWRIHWGVFIQWVMKEIESISSRKRDRFMQANHPLLNYENEFVLFEVAARMIEKCHVLILDEFMLPDIASAKIINVLFVYYFKLGGVLVASSNRLPEELYSGSINKSTMGSFEQILRARCDVWDMQSDIDYRTNLKEDDIADEKWLVLQSDENHNEVWNNLIAKFIDLKNCETNSSSFTSYGRDIVIPKSGNGVAYFEFDDVVRDSAYGPGDFISIATKYPTIIIDNVPILSIKMKNHARRLITFIDAIYDSRCNLIIKLETDPVHLFFPDIRDNTPTKFKCTPLEDGPNPVCLSEALKYKNDSVTTTEDVQNIEMFAKTEMDLSNPYRPNFATYEDDNKAYDIDKGEEDMKKNFTDMKKFTGEDEMFAYKRAVSRINEMTHSTRWRNTRWIPLHDSIKPWESIKGVVEEEVENQQQILMLVQPEDSESDEKGDVVQKSGTVTQRKDAPEFKEYNFWSMGNWKNKKDKLQDEIARRWVQGTGDFKK</sequence>
<dbReference type="EMBL" id="BDGI01000092">
    <property type="protein sequence ID" value="GAV28941.1"/>
    <property type="molecule type" value="Genomic_DNA"/>
</dbReference>
<dbReference type="Pfam" id="PF03969">
    <property type="entry name" value="AFG1_ATPase"/>
    <property type="match status" value="1"/>
</dbReference>
<keyword evidence="6" id="KW-1185">Reference proteome</keyword>
<comment type="similarity">
    <text evidence="1">Belongs to the AFG1 ATPase family.</text>
</comment>
<dbReference type="SUPFAM" id="SSF52540">
    <property type="entry name" value="P-loop containing nucleoside triphosphate hydrolases"/>
    <property type="match status" value="1"/>
</dbReference>
<evidence type="ECO:0000256" key="4">
    <source>
        <dbReference type="SAM" id="MobiDB-lite"/>
    </source>
</evidence>
<reference evidence="5 6" key="1">
    <citation type="submission" date="2016-08" db="EMBL/GenBank/DDBJ databases">
        <title>Whole genome shotgun sequence of Pichia membranifaciens KS47-1.</title>
        <authorList>
            <person name="Konishi M."/>
            <person name="Ishida M."/>
            <person name="Arakawa T."/>
            <person name="Kato Y."/>
            <person name="Horiuchi J."/>
        </authorList>
    </citation>
    <scope>NUCLEOTIDE SEQUENCE [LARGE SCALE GENOMIC DNA]</scope>
    <source>
        <strain evidence="5 6">KS47-1</strain>
    </source>
</reference>
<comment type="caution">
    <text evidence="5">The sequence shown here is derived from an EMBL/GenBank/DDBJ whole genome shotgun (WGS) entry which is preliminary data.</text>
</comment>
<gene>
    <name evidence="5" type="ORF">PMKS-002419</name>
</gene>
<accession>A0A1Q2YHI4</accession>
<dbReference type="GO" id="GO:0005524">
    <property type="term" value="F:ATP binding"/>
    <property type="evidence" value="ECO:0007669"/>
    <property type="project" value="UniProtKB-KW"/>
</dbReference>
<dbReference type="InterPro" id="IPR005654">
    <property type="entry name" value="ATPase_AFG1-like"/>
</dbReference>
<evidence type="ECO:0000256" key="3">
    <source>
        <dbReference type="ARBA" id="ARBA00022840"/>
    </source>
</evidence>
<proteinExistence type="inferred from homology"/>
<dbReference type="GO" id="GO:0005739">
    <property type="term" value="C:mitochondrion"/>
    <property type="evidence" value="ECO:0007669"/>
    <property type="project" value="TreeGrafter"/>
</dbReference>
<organism evidence="5 6">
    <name type="scientific">Pichia membranifaciens</name>
    <dbReference type="NCBI Taxonomy" id="4926"/>
    <lineage>
        <taxon>Eukaryota</taxon>
        <taxon>Fungi</taxon>
        <taxon>Dikarya</taxon>
        <taxon>Ascomycota</taxon>
        <taxon>Saccharomycotina</taxon>
        <taxon>Pichiomycetes</taxon>
        <taxon>Pichiales</taxon>
        <taxon>Pichiaceae</taxon>
        <taxon>Pichia</taxon>
    </lineage>
</organism>
<evidence type="ECO:0000256" key="1">
    <source>
        <dbReference type="ARBA" id="ARBA00010322"/>
    </source>
</evidence>
<feature type="region of interest" description="Disordered" evidence="4">
    <location>
        <begin position="629"/>
        <end position="649"/>
    </location>
</feature>
<evidence type="ECO:0008006" key="7">
    <source>
        <dbReference type="Google" id="ProtNLM"/>
    </source>
</evidence>
<name>A0A1Q2YHI4_9ASCO</name>
<protein>
    <recommendedName>
        <fullName evidence="7">AAA+ ATPase domain-containing protein</fullName>
    </recommendedName>
</protein>